<protein>
    <recommendedName>
        <fullName evidence="7">Xylanolytic transcriptional activator regulatory domain-containing protein</fullName>
    </recommendedName>
</protein>
<evidence type="ECO:0000256" key="5">
    <source>
        <dbReference type="ARBA" id="ARBA00023242"/>
    </source>
</evidence>
<dbReference type="InterPro" id="IPR052073">
    <property type="entry name" value="Amide_Lactam_Regulators"/>
</dbReference>
<keyword evidence="5" id="KW-0539">Nucleus</keyword>
<comment type="caution">
    <text evidence="8">The sequence shown here is derived from an EMBL/GenBank/DDBJ whole genome shotgun (WGS) entry which is preliminary data.</text>
</comment>
<dbReference type="OrthoDB" id="5121955at2759"/>
<evidence type="ECO:0000256" key="3">
    <source>
        <dbReference type="ARBA" id="ARBA00023125"/>
    </source>
</evidence>
<gene>
    <name evidence="8" type="ORF">BP5553_07422</name>
</gene>
<evidence type="ECO:0000313" key="9">
    <source>
        <dbReference type="Proteomes" id="UP000254866"/>
    </source>
</evidence>
<dbReference type="Proteomes" id="UP000254866">
    <property type="component" value="Unassembled WGS sequence"/>
</dbReference>
<dbReference type="GO" id="GO:0008270">
    <property type="term" value="F:zinc ion binding"/>
    <property type="evidence" value="ECO:0007669"/>
    <property type="project" value="InterPro"/>
</dbReference>
<evidence type="ECO:0000256" key="6">
    <source>
        <dbReference type="SAM" id="MobiDB-lite"/>
    </source>
</evidence>
<dbReference type="GO" id="GO:0003677">
    <property type="term" value="F:DNA binding"/>
    <property type="evidence" value="ECO:0007669"/>
    <property type="project" value="UniProtKB-KW"/>
</dbReference>
<evidence type="ECO:0000256" key="2">
    <source>
        <dbReference type="ARBA" id="ARBA00023015"/>
    </source>
</evidence>
<keyword evidence="9" id="KW-1185">Reference proteome</keyword>
<feature type="region of interest" description="Disordered" evidence="6">
    <location>
        <begin position="407"/>
        <end position="450"/>
    </location>
</feature>
<dbReference type="GO" id="GO:0006351">
    <property type="term" value="P:DNA-templated transcription"/>
    <property type="evidence" value="ECO:0007669"/>
    <property type="project" value="InterPro"/>
</dbReference>
<dbReference type="GeneID" id="43600271"/>
<dbReference type="PANTHER" id="PTHR47171">
    <property type="entry name" value="FARA-RELATED"/>
    <property type="match status" value="1"/>
</dbReference>
<keyword evidence="4" id="KW-0804">Transcription</keyword>
<dbReference type="PANTHER" id="PTHR47171:SF1">
    <property type="entry name" value="ZN(II)2CYS6 TRANSCRIPTION FACTOR (EUROFUNG)"/>
    <property type="match status" value="1"/>
</dbReference>
<proteinExistence type="predicted"/>
<dbReference type="AlphaFoldDB" id="A0A370TJE7"/>
<evidence type="ECO:0000256" key="4">
    <source>
        <dbReference type="ARBA" id="ARBA00023163"/>
    </source>
</evidence>
<sequence>MADASPEQQTSEAYRESGRTFYLGEAFSLAFVVKTVCSPSGDNTEARVHYPIPKSVDDTARNVSHQKSLIPEELTLLRAKGAYDLPPKDVSEKLILAFFESFHPAYQVFDRGEIAALYEQGRLSFLVLQTIYFIASTVCNNDLLRAARFNNRSQAQTTFYLRAKSLYDFDQERDKVRLTAVLFLFGFWWQGPEDQKDTWHWLGAAISLAQTLGMHRSTVRSGLSPTHRSLWKRIWWSIYVRDRHTAAALGWPARIQDEDCDVEPLELLDFAPRRRIARTYFNCQILLHRPRAISVESPTAIKRTPSQESPLTLQPGSQRICYQLGRSDTANFIWYLPFLLPFLSTQSLSDQRIRPKDPIRSQLAENKSRQCMLALSELFKSWPVGGWILQLFINLLKRLTGRDFGFQTSANSGAPRQGNSKQSLPTAQHGPDQSNGTIPGGVDGSQYDGIRNSQTAEDKQNTASPITHYFDAQTQWPFGDDLLPFDFLMQDAFCAIPLFNDNYSIDTSQTNN</sequence>
<feature type="compositionally biased region" description="Polar residues" evidence="6">
    <location>
        <begin position="407"/>
        <end position="437"/>
    </location>
</feature>
<organism evidence="8 9">
    <name type="scientific">Venustampulla echinocandica</name>
    <dbReference type="NCBI Taxonomy" id="2656787"/>
    <lineage>
        <taxon>Eukaryota</taxon>
        <taxon>Fungi</taxon>
        <taxon>Dikarya</taxon>
        <taxon>Ascomycota</taxon>
        <taxon>Pezizomycotina</taxon>
        <taxon>Leotiomycetes</taxon>
        <taxon>Helotiales</taxon>
        <taxon>Pleuroascaceae</taxon>
        <taxon>Venustampulla</taxon>
    </lineage>
</organism>
<feature type="domain" description="Xylanolytic transcriptional activator regulatory" evidence="7">
    <location>
        <begin position="198"/>
        <end position="270"/>
    </location>
</feature>
<keyword evidence="3" id="KW-0238">DNA-binding</keyword>
<accession>A0A370TJE7</accession>
<keyword evidence="1" id="KW-0862">Zinc</keyword>
<dbReference type="InterPro" id="IPR007219">
    <property type="entry name" value="XnlR_reg_dom"/>
</dbReference>
<evidence type="ECO:0000256" key="1">
    <source>
        <dbReference type="ARBA" id="ARBA00022833"/>
    </source>
</evidence>
<evidence type="ECO:0000259" key="7">
    <source>
        <dbReference type="SMART" id="SM00906"/>
    </source>
</evidence>
<dbReference type="EMBL" id="NPIC01000006">
    <property type="protein sequence ID" value="RDL35491.1"/>
    <property type="molecule type" value="Genomic_DNA"/>
</dbReference>
<name>A0A370TJE7_9HELO</name>
<dbReference type="Pfam" id="PF04082">
    <property type="entry name" value="Fungal_trans"/>
    <property type="match status" value="1"/>
</dbReference>
<dbReference type="STRING" id="2656787.A0A370TJE7"/>
<dbReference type="SMART" id="SM00906">
    <property type="entry name" value="Fungal_trans"/>
    <property type="match status" value="1"/>
</dbReference>
<keyword evidence="2" id="KW-0805">Transcription regulation</keyword>
<evidence type="ECO:0000313" key="8">
    <source>
        <dbReference type="EMBL" id="RDL35491.1"/>
    </source>
</evidence>
<dbReference type="CDD" id="cd12148">
    <property type="entry name" value="fungal_TF_MHR"/>
    <property type="match status" value="1"/>
</dbReference>
<reference evidence="8 9" key="1">
    <citation type="journal article" date="2018" name="IMA Fungus">
        <title>IMA Genome-F 9: Draft genome sequence of Annulohypoxylon stygium, Aspergillus mulundensis, Berkeleyomyces basicola (syn. Thielaviopsis basicola), Ceratocystis smalleyi, two Cercospora beticola strains, Coleophoma cylindrospora, Fusarium fracticaudum, Phialophora cf. hyalina, and Morchella septimelata.</title>
        <authorList>
            <person name="Wingfield B.D."/>
            <person name="Bills G.F."/>
            <person name="Dong Y."/>
            <person name="Huang W."/>
            <person name="Nel W.J."/>
            <person name="Swalarsk-Parry B.S."/>
            <person name="Vaghefi N."/>
            <person name="Wilken P.M."/>
            <person name="An Z."/>
            <person name="de Beer Z.W."/>
            <person name="De Vos L."/>
            <person name="Chen L."/>
            <person name="Duong T.A."/>
            <person name="Gao Y."/>
            <person name="Hammerbacher A."/>
            <person name="Kikkert J.R."/>
            <person name="Li Y."/>
            <person name="Li H."/>
            <person name="Li K."/>
            <person name="Li Q."/>
            <person name="Liu X."/>
            <person name="Ma X."/>
            <person name="Naidoo K."/>
            <person name="Pethybridge S.J."/>
            <person name="Sun J."/>
            <person name="Steenkamp E.T."/>
            <person name="van der Nest M.A."/>
            <person name="van Wyk S."/>
            <person name="Wingfield M.J."/>
            <person name="Xiong C."/>
            <person name="Yue Q."/>
            <person name="Zhang X."/>
        </authorList>
    </citation>
    <scope>NUCLEOTIDE SEQUENCE [LARGE SCALE GENOMIC DNA]</scope>
    <source>
        <strain evidence="8 9">BP 5553</strain>
    </source>
</reference>
<dbReference type="RefSeq" id="XP_031868314.1">
    <property type="nucleotide sequence ID" value="XM_032016045.1"/>
</dbReference>